<dbReference type="EMBL" id="AP012342">
    <property type="protein sequence ID" value="BAM07662.1"/>
    <property type="molecule type" value="Genomic_DNA"/>
</dbReference>
<dbReference type="AlphaFoldDB" id="I0IQW3"/>
<protein>
    <submittedName>
        <fullName evidence="7">Putative major facilitator superfamily transporter</fullName>
    </submittedName>
</protein>
<evidence type="ECO:0000256" key="5">
    <source>
        <dbReference type="SAM" id="Phobius"/>
    </source>
</evidence>
<dbReference type="InterPro" id="IPR036259">
    <property type="entry name" value="MFS_trans_sf"/>
</dbReference>
<name>I0IQW3_LEPFC</name>
<feature type="transmembrane region" description="Helical" evidence="5">
    <location>
        <begin position="298"/>
        <end position="318"/>
    </location>
</feature>
<feature type="transmembrane region" description="Helical" evidence="5">
    <location>
        <begin position="358"/>
        <end position="376"/>
    </location>
</feature>
<feature type="transmembrane region" description="Helical" evidence="5">
    <location>
        <begin position="145"/>
        <end position="162"/>
    </location>
</feature>
<gene>
    <name evidence="7" type="ordered locus">LFE_1987</name>
</gene>
<evidence type="ECO:0000256" key="4">
    <source>
        <dbReference type="ARBA" id="ARBA00023136"/>
    </source>
</evidence>
<dbReference type="Pfam" id="PF12832">
    <property type="entry name" value="MFS_1_like"/>
    <property type="match status" value="1"/>
</dbReference>
<feature type="transmembrane region" description="Helical" evidence="5">
    <location>
        <begin position="324"/>
        <end position="346"/>
    </location>
</feature>
<dbReference type="InterPro" id="IPR024989">
    <property type="entry name" value="MFS_assoc_dom"/>
</dbReference>
<evidence type="ECO:0000256" key="1">
    <source>
        <dbReference type="ARBA" id="ARBA00004141"/>
    </source>
</evidence>
<sequence length="435" mass="47498">MALPSSPTPSRISLSGLYLVNFFLGEIIGVGVPFLTDYLKYHHWSFQEIGIATAMIGVGTVIFQGFSGVIAEVIPRHRLLMGVVILLYGASFSLLPLDVDSHALTNSFLLISGMASSFFAPLSATLAFSLSGHQLFARTMGRTQMWNHAGFLVSAMGTIFLIHHVGLWSGFVPIGLGSILAGGSIFLISQKDLIYHKMADSPLTDPSSNSEMDTIEDNRTLWNVFTDFFRDPSIRILLISTTLFQIANAPVMPLLLLYLRFLDGGNGKLGWVVFIAQAVMIPTAWWAAKYSAKWGHKIIFSIAFFVMPIRALICSFSMNTDILLASQILDGVAAGIYGVSVALIVADLTRGKKGFNMLMGLSMIAMALGSVIGPILQGISVGRVGFRFSFLVFGVVSSIAAILFFHYMPHEIRNSFGQDKRTEEPDLSKEAQIKH</sequence>
<keyword evidence="4 5" id="KW-0472">Membrane</keyword>
<dbReference type="eggNOG" id="COG2814">
    <property type="taxonomic scope" value="Bacteria"/>
</dbReference>
<feature type="domain" description="Major facilitator superfamily (MFS) profile" evidence="6">
    <location>
        <begin position="233"/>
        <end position="435"/>
    </location>
</feature>
<dbReference type="OrthoDB" id="9812574at2"/>
<evidence type="ECO:0000256" key="3">
    <source>
        <dbReference type="ARBA" id="ARBA00022989"/>
    </source>
</evidence>
<dbReference type="KEGG" id="lfc:LFE_1987"/>
<evidence type="ECO:0000313" key="8">
    <source>
        <dbReference type="Proteomes" id="UP000007382"/>
    </source>
</evidence>
<keyword evidence="8" id="KW-1185">Reference proteome</keyword>
<feature type="transmembrane region" description="Helical" evidence="5">
    <location>
        <begin position="168"/>
        <end position="188"/>
    </location>
</feature>
<dbReference type="PROSITE" id="PS50850">
    <property type="entry name" value="MFS"/>
    <property type="match status" value="1"/>
</dbReference>
<feature type="transmembrane region" description="Helical" evidence="5">
    <location>
        <begin position="236"/>
        <end position="257"/>
    </location>
</feature>
<feature type="transmembrane region" description="Helical" evidence="5">
    <location>
        <begin position="46"/>
        <end position="67"/>
    </location>
</feature>
<dbReference type="STRING" id="1162668.LFE_1987"/>
<dbReference type="SUPFAM" id="SSF103473">
    <property type="entry name" value="MFS general substrate transporter"/>
    <property type="match status" value="2"/>
</dbReference>
<dbReference type="PANTHER" id="PTHR23539">
    <property type="entry name" value="MFS TRANSPORTER"/>
    <property type="match status" value="1"/>
</dbReference>
<feature type="transmembrane region" description="Helical" evidence="5">
    <location>
        <begin position="269"/>
        <end position="286"/>
    </location>
</feature>
<dbReference type="PATRIC" id="fig|1162668.3.peg.2354"/>
<keyword evidence="3 5" id="KW-1133">Transmembrane helix</keyword>
<evidence type="ECO:0000259" key="6">
    <source>
        <dbReference type="PROSITE" id="PS50850"/>
    </source>
</evidence>
<dbReference type="Proteomes" id="UP000007382">
    <property type="component" value="Chromosome"/>
</dbReference>
<proteinExistence type="predicted"/>
<reference evidence="8" key="2">
    <citation type="submission" date="2012-03" db="EMBL/GenBank/DDBJ databases">
        <title>The complete genome sequence of the pioneer microbe on fresh volcanic deposit, Leptospirillum ferrooxidans strain C2-3.</title>
        <authorList>
            <person name="Fujimura R."/>
            <person name="Sato Y."/>
            <person name="Nishizawa T."/>
            <person name="Nanba K."/>
            <person name="Oshima K."/>
            <person name="Hattori M."/>
            <person name="Kamijo T."/>
            <person name="Ohta H."/>
        </authorList>
    </citation>
    <scope>NUCLEOTIDE SEQUENCE [LARGE SCALE GENOMIC DNA]</scope>
    <source>
        <strain evidence="8">C2-3</strain>
    </source>
</reference>
<evidence type="ECO:0000256" key="2">
    <source>
        <dbReference type="ARBA" id="ARBA00022692"/>
    </source>
</evidence>
<evidence type="ECO:0000313" key="7">
    <source>
        <dbReference type="EMBL" id="BAM07662.1"/>
    </source>
</evidence>
<feature type="transmembrane region" description="Helical" evidence="5">
    <location>
        <begin position="12"/>
        <end position="34"/>
    </location>
</feature>
<dbReference type="HOGENOM" id="CLU_038484_0_0_0"/>
<dbReference type="InterPro" id="IPR020846">
    <property type="entry name" value="MFS_dom"/>
</dbReference>
<dbReference type="Gene3D" id="1.20.1250.20">
    <property type="entry name" value="MFS general substrate transporter like domains"/>
    <property type="match status" value="2"/>
</dbReference>
<feature type="transmembrane region" description="Helical" evidence="5">
    <location>
        <begin position="388"/>
        <end position="408"/>
    </location>
</feature>
<organism evidence="7 8">
    <name type="scientific">Leptospirillum ferrooxidans (strain C2-3)</name>
    <dbReference type="NCBI Taxonomy" id="1162668"/>
    <lineage>
        <taxon>Bacteria</taxon>
        <taxon>Pseudomonadati</taxon>
        <taxon>Nitrospirota</taxon>
        <taxon>Nitrospiria</taxon>
        <taxon>Nitrospirales</taxon>
        <taxon>Nitrospiraceae</taxon>
        <taxon>Leptospirillum</taxon>
    </lineage>
</organism>
<dbReference type="GO" id="GO:0022857">
    <property type="term" value="F:transmembrane transporter activity"/>
    <property type="evidence" value="ECO:0007669"/>
    <property type="project" value="InterPro"/>
</dbReference>
<feature type="transmembrane region" description="Helical" evidence="5">
    <location>
        <begin position="109"/>
        <end position="133"/>
    </location>
</feature>
<feature type="transmembrane region" description="Helical" evidence="5">
    <location>
        <begin position="79"/>
        <end position="97"/>
    </location>
</feature>
<reference evidence="7 8" key="1">
    <citation type="journal article" date="2012" name="J. Bacteriol.">
        <title>Complete Genome Sequence of Leptospirillum ferrooxidans Strain C2-3, Isolated from a Fresh Volcanic Ash Deposit on the Island of Miyake, Japan.</title>
        <authorList>
            <person name="Fujimura R."/>
            <person name="Sato Y."/>
            <person name="Nishizawa T."/>
            <person name="Oshima K."/>
            <person name="Kim S.-W."/>
            <person name="Hattori M."/>
            <person name="Kamijo T."/>
            <person name="Ohta H."/>
        </authorList>
    </citation>
    <scope>NUCLEOTIDE SEQUENCE [LARGE SCALE GENOMIC DNA]</scope>
    <source>
        <strain evidence="7 8">C2-3</strain>
    </source>
</reference>
<comment type="subcellular location">
    <subcellularLocation>
        <location evidence="1">Membrane</location>
        <topology evidence="1">Multi-pass membrane protein</topology>
    </subcellularLocation>
</comment>
<keyword evidence="2 5" id="KW-0812">Transmembrane</keyword>
<dbReference type="GO" id="GO:0016020">
    <property type="term" value="C:membrane"/>
    <property type="evidence" value="ECO:0007669"/>
    <property type="project" value="UniProtKB-SubCell"/>
</dbReference>
<dbReference type="PANTHER" id="PTHR23539:SF1">
    <property type="entry name" value="MAJOR FACILITATOR SUPERFAMILY (MFS) PROFILE DOMAIN-CONTAINING PROTEIN"/>
    <property type="match status" value="1"/>
</dbReference>
<dbReference type="RefSeq" id="WP_014450146.1">
    <property type="nucleotide sequence ID" value="NC_017094.1"/>
</dbReference>
<accession>I0IQW3</accession>